<gene>
    <name evidence="8" type="ORF">JK636_09985</name>
</gene>
<comment type="similarity">
    <text evidence="1">Belongs to the sigma-70 factor family. ECF subfamily.</text>
</comment>
<evidence type="ECO:0000256" key="3">
    <source>
        <dbReference type="ARBA" id="ARBA00023082"/>
    </source>
</evidence>
<keyword evidence="3" id="KW-0731">Sigma factor</keyword>
<dbReference type="SUPFAM" id="SSF88659">
    <property type="entry name" value="Sigma3 and sigma4 domains of RNA polymerase sigma factors"/>
    <property type="match status" value="1"/>
</dbReference>
<dbReference type="InterPro" id="IPR007627">
    <property type="entry name" value="RNA_pol_sigma70_r2"/>
</dbReference>
<sequence length="184" mass="22197">MEEDLKLVQEVLKGNIDSFNILVNKYEFTVLKFVYNTIRDREASEDITQEVFIAVYNKLYTFKKEYKFSNWLFQIAKNKCIDYVRKYKRVYEANVEDFYDIASSEISPEQSAEYKEIKKLVESYIGTLNELDRQIIILRYLNNNITFLDIGEILDMNESAVKRRYYKSREKFKEFRLNREKGCK</sequence>
<keyword evidence="9" id="KW-1185">Reference proteome</keyword>
<comment type="caution">
    <text evidence="8">The sequence shown here is derived from an EMBL/GenBank/DDBJ whole genome shotgun (WGS) entry which is preliminary data.</text>
</comment>
<dbReference type="Pfam" id="PF04542">
    <property type="entry name" value="Sigma70_r2"/>
    <property type="match status" value="1"/>
</dbReference>
<dbReference type="InterPro" id="IPR036388">
    <property type="entry name" value="WH-like_DNA-bd_sf"/>
</dbReference>
<dbReference type="SUPFAM" id="SSF88946">
    <property type="entry name" value="Sigma2 domain of RNA polymerase sigma factors"/>
    <property type="match status" value="1"/>
</dbReference>
<dbReference type="Pfam" id="PF04545">
    <property type="entry name" value="Sigma70_r4"/>
    <property type="match status" value="1"/>
</dbReference>
<dbReference type="PANTHER" id="PTHR43133">
    <property type="entry name" value="RNA POLYMERASE ECF-TYPE SIGMA FACTO"/>
    <property type="match status" value="1"/>
</dbReference>
<proteinExistence type="inferred from homology"/>
<evidence type="ECO:0000313" key="9">
    <source>
        <dbReference type="Proteomes" id="UP000632377"/>
    </source>
</evidence>
<keyword evidence="5" id="KW-0804">Transcription</keyword>
<accession>A0ABS1T9S5</accession>
<dbReference type="Gene3D" id="1.10.1740.10">
    <property type="match status" value="1"/>
</dbReference>
<dbReference type="EMBL" id="JAESWC010000002">
    <property type="protein sequence ID" value="MBL4936092.1"/>
    <property type="molecule type" value="Genomic_DNA"/>
</dbReference>
<keyword evidence="4" id="KW-0238">DNA-binding</keyword>
<dbReference type="PANTHER" id="PTHR43133:SF51">
    <property type="entry name" value="RNA POLYMERASE SIGMA FACTOR"/>
    <property type="match status" value="1"/>
</dbReference>
<evidence type="ECO:0000259" key="6">
    <source>
        <dbReference type="Pfam" id="PF04542"/>
    </source>
</evidence>
<dbReference type="InterPro" id="IPR014284">
    <property type="entry name" value="RNA_pol_sigma-70_dom"/>
</dbReference>
<dbReference type="InterPro" id="IPR013325">
    <property type="entry name" value="RNA_pol_sigma_r2"/>
</dbReference>
<evidence type="ECO:0000259" key="7">
    <source>
        <dbReference type="Pfam" id="PF04545"/>
    </source>
</evidence>
<evidence type="ECO:0000256" key="4">
    <source>
        <dbReference type="ARBA" id="ARBA00023125"/>
    </source>
</evidence>
<protein>
    <submittedName>
        <fullName evidence="8">Sigma-70 family RNA polymerase sigma factor</fullName>
    </submittedName>
</protein>
<organism evidence="8 9">
    <name type="scientific">Clostridium rhizosphaerae</name>
    <dbReference type="NCBI Taxonomy" id="2803861"/>
    <lineage>
        <taxon>Bacteria</taxon>
        <taxon>Bacillati</taxon>
        <taxon>Bacillota</taxon>
        <taxon>Clostridia</taxon>
        <taxon>Eubacteriales</taxon>
        <taxon>Clostridiaceae</taxon>
        <taxon>Clostridium</taxon>
    </lineage>
</organism>
<dbReference type="NCBIfam" id="TIGR02937">
    <property type="entry name" value="sigma70-ECF"/>
    <property type="match status" value="1"/>
</dbReference>
<dbReference type="InterPro" id="IPR039425">
    <property type="entry name" value="RNA_pol_sigma-70-like"/>
</dbReference>
<dbReference type="Proteomes" id="UP000632377">
    <property type="component" value="Unassembled WGS sequence"/>
</dbReference>
<dbReference type="InterPro" id="IPR007630">
    <property type="entry name" value="RNA_pol_sigma70_r4"/>
</dbReference>
<dbReference type="RefSeq" id="WP_202748668.1">
    <property type="nucleotide sequence ID" value="NZ_JAESWC010000002.1"/>
</dbReference>
<name>A0ABS1T9S5_9CLOT</name>
<dbReference type="InterPro" id="IPR013324">
    <property type="entry name" value="RNA_pol_sigma_r3/r4-like"/>
</dbReference>
<reference evidence="8 9" key="1">
    <citation type="submission" date="2021-01" db="EMBL/GenBank/DDBJ databases">
        <title>Genome public.</title>
        <authorList>
            <person name="Liu C."/>
            <person name="Sun Q."/>
        </authorList>
    </citation>
    <scope>NUCLEOTIDE SEQUENCE [LARGE SCALE GENOMIC DNA]</scope>
    <source>
        <strain evidence="8 9">YIM B02515</strain>
    </source>
</reference>
<dbReference type="Gene3D" id="1.10.10.10">
    <property type="entry name" value="Winged helix-like DNA-binding domain superfamily/Winged helix DNA-binding domain"/>
    <property type="match status" value="1"/>
</dbReference>
<evidence type="ECO:0000256" key="1">
    <source>
        <dbReference type="ARBA" id="ARBA00010641"/>
    </source>
</evidence>
<keyword evidence="2" id="KW-0805">Transcription regulation</keyword>
<evidence type="ECO:0000256" key="5">
    <source>
        <dbReference type="ARBA" id="ARBA00023163"/>
    </source>
</evidence>
<evidence type="ECO:0000313" key="8">
    <source>
        <dbReference type="EMBL" id="MBL4936092.1"/>
    </source>
</evidence>
<feature type="domain" description="RNA polymerase sigma-70 region 4" evidence="7">
    <location>
        <begin position="125"/>
        <end position="171"/>
    </location>
</feature>
<evidence type="ECO:0000256" key="2">
    <source>
        <dbReference type="ARBA" id="ARBA00023015"/>
    </source>
</evidence>
<feature type="domain" description="RNA polymerase sigma-70 region 2" evidence="6">
    <location>
        <begin position="22"/>
        <end position="89"/>
    </location>
</feature>